<evidence type="ECO:0000313" key="3">
    <source>
        <dbReference type="Proteomes" id="UP001500767"/>
    </source>
</evidence>
<reference evidence="3" key="1">
    <citation type="journal article" date="2019" name="Int. J. Syst. Evol. Microbiol.">
        <title>The Global Catalogue of Microorganisms (GCM) 10K type strain sequencing project: providing services to taxonomists for standard genome sequencing and annotation.</title>
        <authorList>
            <consortium name="The Broad Institute Genomics Platform"/>
            <consortium name="The Broad Institute Genome Sequencing Center for Infectious Disease"/>
            <person name="Wu L."/>
            <person name="Ma J."/>
        </authorList>
    </citation>
    <scope>NUCLEOTIDE SEQUENCE [LARGE SCALE GENOMIC DNA]</scope>
    <source>
        <strain evidence="3">JCM 16540</strain>
    </source>
</reference>
<evidence type="ECO:0000313" key="2">
    <source>
        <dbReference type="EMBL" id="GAA3564508.1"/>
    </source>
</evidence>
<name>A0ABP6XDP1_9ACTN</name>
<dbReference type="RefSeq" id="WP_204910782.1">
    <property type="nucleotide sequence ID" value="NZ_BAAAYR010000002.1"/>
</dbReference>
<gene>
    <name evidence="2" type="ORF">GCM10022197_20230</name>
</gene>
<protein>
    <submittedName>
        <fullName evidence="2">Uncharacterized protein</fullName>
    </submittedName>
</protein>
<sequence>MIVFASTLRTTRRPRRVPSVASLVRALGTVRISDQPSAGSCPAPTALPTQGSVVPLHGLRHRSGPSRSS</sequence>
<dbReference type="EMBL" id="BAAAYR010000002">
    <property type="protein sequence ID" value="GAA3564508.1"/>
    <property type="molecule type" value="Genomic_DNA"/>
</dbReference>
<keyword evidence="3" id="KW-1185">Reference proteome</keyword>
<feature type="compositionally biased region" description="Basic residues" evidence="1">
    <location>
        <begin position="58"/>
        <end position="69"/>
    </location>
</feature>
<proteinExistence type="predicted"/>
<comment type="caution">
    <text evidence="2">The sequence shown here is derived from an EMBL/GenBank/DDBJ whole genome shotgun (WGS) entry which is preliminary data.</text>
</comment>
<accession>A0ABP6XDP1</accession>
<organism evidence="2 3">
    <name type="scientific">Microlunatus spumicola</name>
    <dbReference type="NCBI Taxonomy" id="81499"/>
    <lineage>
        <taxon>Bacteria</taxon>
        <taxon>Bacillati</taxon>
        <taxon>Actinomycetota</taxon>
        <taxon>Actinomycetes</taxon>
        <taxon>Propionibacteriales</taxon>
        <taxon>Propionibacteriaceae</taxon>
        <taxon>Microlunatus</taxon>
    </lineage>
</organism>
<feature type="region of interest" description="Disordered" evidence="1">
    <location>
        <begin position="34"/>
        <end position="69"/>
    </location>
</feature>
<evidence type="ECO:0000256" key="1">
    <source>
        <dbReference type="SAM" id="MobiDB-lite"/>
    </source>
</evidence>
<dbReference type="Proteomes" id="UP001500767">
    <property type="component" value="Unassembled WGS sequence"/>
</dbReference>